<evidence type="ECO:0000256" key="6">
    <source>
        <dbReference type="ARBA" id="ARBA00049654"/>
    </source>
</evidence>
<evidence type="ECO:0000313" key="11">
    <source>
        <dbReference type="Proteomes" id="UP000054166"/>
    </source>
</evidence>
<dbReference type="GO" id="GO:0000463">
    <property type="term" value="P:maturation of LSU-rRNA from tricistronic rRNA transcript (SSU-rRNA, 5.8S rRNA, LSU-rRNA)"/>
    <property type="evidence" value="ECO:0007669"/>
    <property type="project" value="TreeGrafter"/>
</dbReference>
<comment type="function">
    <text evidence="5">Required for box C/D snoRNAs accumulation involved in snoRNA processing, snoRNA transport to the nucleolus and ribosome biogenesis.</text>
</comment>
<keyword evidence="4" id="KW-0862">Zinc</keyword>
<gene>
    <name evidence="10" type="ORF">PILCRDRAFT_811091</name>
</gene>
<proteinExistence type="inferred from homology"/>
<reference evidence="11" key="2">
    <citation type="submission" date="2015-01" db="EMBL/GenBank/DDBJ databases">
        <title>Evolutionary Origins and Diversification of the Mycorrhizal Mutualists.</title>
        <authorList>
            <consortium name="DOE Joint Genome Institute"/>
            <consortium name="Mycorrhizal Genomics Consortium"/>
            <person name="Kohler A."/>
            <person name="Kuo A."/>
            <person name="Nagy L.G."/>
            <person name="Floudas D."/>
            <person name="Copeland A."/>
            <person name="Barry K.W."/>
            <person name="Cichocki N."/>
            <person name="Veneault-Fourrey C."/>
            <person name="LaButti K."/>
            <person name="Lindquist E.A."/>
            <person name="Lipzen A."/>
            <person name="Lundell T."/>
            <person name="Morin E."/>
            <person name="Murat C."/>
            <person name="Riley R."/>
            <person name="Ohm R."/>
            <person name="Sun H."/>
            <person name="Tunlid A."/>
            <person name="Henrissat B."/>
            <person name="Grigoriev I.V."/>
            <person name="Hibbett D.S."/>
            <person name="Martin F."/>
        </authorList>
    </citation>
    <scope>NUCLEOTIDE SEQUENCE [LARGE SCALE GENOMIC DNA]</scope>
    <source>
        <strain evidence="11">F 1598</strain>
    </source>
</reference>
<dbReference type="HOGENOM" id="CLU_025524_1_0_1"/>
<dbReference type="Pfam" id="PF25790">
    <property type="entry name" value="BCD1"/>
    <property type="match status" value="1"/>
</dbReference>
<protein>
    <recommendedName>
        <fullName evidence="9">HIT-type domain-containing protein</fullName>
    </recommendedName>
</protein>
<organism evidence="10 11">
    <name type="scientific">Piloderma croceum (strain F 1598)</name>
    <dbReference type="NCBI Taxonomy" id="765440"/>
    <lineage>
        <taxon>Eukaryota</taxon>
        <taxon>Fungi</taxon>
        <taxon>Dikarya</taxon>
        <taxon>Basidiomycota</taxon>
        <taxon>Agaricomycotina</taxon>
        <taxon>Agaricomycetes</taxon>
        <taxon>Agaricomycetidae</taxon>
        <taxon>Atheliales</taxon>
        <taxon>Atheliaceae</taxon>
        <taxon>Piloderma</taxon>
    </lineage>
</organism>
<feature type="region of interest" description="Disordered" evidence="8">
    <location>
        <begin position="104"/>
        <end position="135"/>
    </location>
</feature>
<evidence type="ECO:0000259" key="9">
    <source>
        <dbReference type="PROSITE" id="PS51083"/>
    </source>
</evidence>
<name>A0A0C3GG59_PILCF</name>
<reference evidence="10 11" key="1">
    <citation type="submission" date="2014-04" db="EMBL/GenBank/DDBJ databases">
        <authorList>
            <consortium name="DOE Joint Genome Institute"/>
            <person name="Kuo A."/>
            <person name="Tarkka M."/>
            <person name="Buscot F."/>
            <person name="Kohler A."/>
            <person name="Nagy L.G."/>
            <person name="Floudas D."/>
            <person name="Copeland A."/>
            <person name="Barry K.W."/>
            <person name="Cichocki N."/>
            <person name="Veneault-Fourrey C."/>
            <person name="LaButti K."/>
            <person name="Lindquist E.A."/>
            <person name="Lipzen A."/>
            <person name="Lundell T."/>
            <person name="Morin E."/>
            <person name="Murat C."/>
            <person name="Sun H."/>
            <person name="Tunlid A."/>
            <person name="Henrissat B."/>
            <person name="Grigoriev I.V."/>
            <person name="Hibbett D.S."/>
            <person name="Martin F."/>
            <person name="Nordberg H.P."/>
            <person name="Cantor M.N."/>
            <person name="Hua S.X."/>
        </authorList>
    </citation>
    <scope>NUCLEOTIDE SEQUENCE [LARGE SCALE GENOMIC DNA]</scope>
    <source>
        <strain evidence="10 11">F 1598</strain>
    </source>
</reference>
<sequence>MDILPSQPIASTSSSSATVATDRPLCTICNHTSIYTCPRCSFRTCSLPCSSTHKSRDACSGVRDKITYVPMNKYGWGTMMNDYVFLEDVGRHVGDWGMEIGRGGFSMRGSERGRGRGRGRGKGSGGSGGGNARTKQDVLKQQLELRDIDMELLPAGMERKKLNKSIWDFKKKTALLTIEFRFHAPPNPSAPSSQPREPPYTILIHKNRFETPLLTLLQSKVTERFNGSQMDQTVPPWVKSLVHSDPDDPDSFIPPQCLMAAQIDPRSGFRSHSAFYKLDPTHKLSVLLQDKPFVEFPTIEVWEEGDPAFVGTIVDMGGGMMKYADDGERMAKRRKLDVGAGKKAIEGLLGDYGSDEEEVGVMTMLGEYAGSDEDVDRDDEGEDVEEDEEADVNLDPATLLELVRQAQALGANTGDEDLVDWGDSDEDQTL</sequence>
<accession>A0A0C3GG59</accession>
<dbReference type="Gene3D" id="3.30.60.190">
    <property type="match status" value="1"/>
</dbReference>
<dbReference type="GO" id="GO:0008270">
    <property type="term" value="F:zinc ion binding"/>
    <property type="evidence" value="ECO:0007669"/>
    <property type="project" value="UniProtKB-UniRule"/>
</dbReference>
<dbReference type="GO" id="GO:0005634">
    <property type="term" value="C:nucleus"/>
    <property type="evidence" value="ECO:0007669"/>
    <property type="project" value="TreeGrafter"/>
</dbReference>
<evidence type="ECO:0000256" key="7">
    <source>
        <dbReference type="PROSITE-ProRule" id="PRU00453"/>
    </source>
</evidence>
<dbReference type="InterPro" id="IPR051639">
    <property type="entry name" value="BCD1"/>
</dbReference>
<evidence type="ECO:0000256" key="8">
    <source>
        <dbReference type="SAM" id="MobiDB-lite"/>
    </source>
</evidence>
<dbReference type="InParanoid" id="A0A0C3GG59"/>
<keyword evidence="1" id="KW-0597">Phosphoprotein</keyword>
<dbReference type="InterPro" id="IPR057721">
    <property type="entry name" value="BCD1_alpha/beta"/>
</dbReference>
<feature type="region of interest" description="Disordered" evidence="8">
    <location>
        <begin position="368"/>
        <end position="397"/>
    </location>
</feature>
<dbReference type="GO" id="GO:0070761">
    <property type="term" value="C:pre-snoRNP complex"/>
    <property type="evidence" value="ECO:0007669"/>
    <property type="project" value="TreeGrafter"/>
</dbReference>
<dbReference type="InterPro" id="IPR007529">
    <property type="entry name" value="Znf_HIT"/>
</dbReference>
<evidence type="ECO:0000313" key="10">
    <source>
        <dbReference type="EMBL" id="KIM90649.1"/>
    </source>
</evidence>
<dbReference type="PANTHER" id="PTHR13483">
    <property type="entry name" value="BOX C_D SNORNA PROTEIN 1-RELATED"/>
    <property type="match status" value="1"/>
</dbReference>
<dbReference type="FunCoup" id="A0A0C3GG59">
    <property type="interactions" value="17"/>
</dbReference>
<feature type="compositionally biased region" description="Gly residues" evidence="8">
    <location>
        <begin position="122"/>
        <end position="131"/>
    </location>
</feature>
<evidence type="ECO:0000256" key="2">
    <source>
        <dbReference type="ARBA" id="ARBA00022723"/>
    </source>
</evidence>
<comment type="similarity">
    <text evidence="6">Belongs to the BCD1 family.</text>
</comment>
<keyword evidence="11" id="KW-1185">Reference proteome</keyword>
<evidence type="ECO:0000256" key="5">
    <source>
        <dbReference type="ARBA" id="ARBA00049598"/>
    </source>
</evidence>
<keyword evidence="3 7" id="KW-0863">Zinc-finger</keyword>
<dbReference type="GO" id="GO:0000492">
    <property type="term" value="P:box C/D snoRNP assembly"/>
    <property type="evidence" value="ECO:0007669"/>
    <property type="project" value="TreeGrafter"/>
</dbReference>
<feature type="domain" description="HIT-type" evidence="9">
    <location>
        <begin position="26"/>
        <end position="59"/>
    </location>
</feature>
<dbReference type="EMBL" id="KN832972">
    <property type="protein sequence ID" value="KIM90649.1"/>
    <property type="molecule type" value="Genomic_DNA"/>
</dbReference>
<dbReference type="PANTHER" id="PTHR13483:SF3">
    <property type="entry name" value="BOX C_D SNORNA PROTEIN 1"/>
    <property type="match status" value="1"/>
</dbReference>
<dbReference type="SUPFAM" id="SSF144232">
    <property type="entry name" value="HIT/MYND zinc finger-like"/>
    <property type="match status" value="1"/>
</dbReference>
<feature type="region of interest" description="Disordered" evidence="8">
    <location>
        <begin position="411"/>
        <end position="430"/>
    </location>
</feature>
<dbReference type="PROSITE" id="PS51083">
    <property type="entry name" value="ZF_HIT"/>
    <property type="match status" value="1"/>
</dbReference>
<dbReference type="CDD" id="cd23023">
    <property type="entry name" value="zf-HIT_BCD1"/>
    <property type="match status" value="1"/>
</dbReference>
<dbReference type="OrthoDB" id="272357at2759"/>
<evidence type="ECO:0000256" key="3">
    <source>
        <dbReference type="ARBA" id="ARBA00022771"/>
    </source>
</evidence>
<evidence type="ECO:0000256" key="1">
    <source>
        <dbReference type="ARBA" id="ARBA00022553"/>
    </source>
</evidence>
<feature type="compositionally biased region" description="Acidic residues" evidence="8">
    <location>
        <begin position="414"/>
        <end position="430"/>
    </location>
</feature>
<dbReference type="GO" id="GO:0048254">
    <property type="term" value="P:snoRNA localization"/>
    <property type="evidence" value="ECO:0007669"/>
    <property type="project" value="TreeGrafter"/>
</dbReference>
<keyword evidence="2" id="KW-0479">Metal-binding</keyword>
<evidence type="ECO:0000256" key="4">
    <source>
        <dbReference type="ARBA" id="ARBA00022833"/>
    </source>
</evidence>
<dbReference type="Proteomes" id="UP000054166">
    <property type="component" value="Unassembled WGS sequence"/>
</dbReference>
<feature type="compositionally biased region" description="Acidic residues" evidence="8">
    <location>
        <begin position="370"/>
        <end position="392"/>
    </location>
</feature>
<dbReference type="AlphaFoldDB" id="A0A0C3GG59"/>
<dbReference type="STRING" id="765440.A0A0C3GG59"/>
<dbReference type="Pfam" id="PF04438">
    <property type="entry name" value="zf-HIT"/>
    <property type="match status" value="1"/>
</dbReference>